<evidence type="ECO:0000256" key="6">
    <source>
        <dbReference type="ARBA" id="ARBA00023136"/>
    </source>
</evidence>
<dbReference type="InterPro" id="IPR004840">
    <property type="entry name" value="Amino_acid_permease_CS"/>
</dbReference>
<dbReference type="GO" id="GO:0016020">
    <property type="term" value="C:membrane"/>
    <property type="evidence" value="ECO:0007669"/>
    <property type="project" value="UniProtKB-SubCell"/>
</dbReference>
<reference evidence="7 8" key="1">
    <citation type="submission" date="2022-04" db="EMBL/GenBank/DDBJ databases">
        <title>Genome sequence of C. roseum typestrain.</title>
        <authorList>
            <person name="Poehlein A."/>
            <person name="Schoch T."/>
            <person name="Duerre P."/>
            <person name="Daniel R."/>
        </authorList>
    </citation>
    <scope>NUCLEOTIDE SEQUENCE [LARGE SCALE GENOMIC DNA]</scope>
    <source>
        <strain evidence="7 8">DSM 7320</strain>
    </source>
</reference>
<evidence type="ECO:0000313" key="7">
    <source>
        <dbReference type="EMBL" id="URZ13607.1"/>
    </source>
</evidence>
<dbReference type="EMBL" id="CP096983">
    <property type="protein sequence ID" value="URZ13607.1"/>
    <property type="molecule type" value="Genomic_DNA"/>
</dbReference>
<dbReference type="PROSITE" id="PS00218">
    <property type="entry name" value="AMINO_ACID_PERMEASE_1"/>
    <property type="match status" value="1"/>
</dbReference>
<evidence type="ECO:0000313" key="8">
    <source>
        <dbReference type="Proteomes" id="UP000190951"/>
    </source>
</evidence>
<dbReference type="FunFam" id="1.20.1740.10:FF:000001">
    <property type="entry name" value="Amino acid permease"/>
    <property type="match status" value="1"/>
</dbReference>
<accession>A0A1S8MD35</accession>
<proteinExistence type="predicted"/>
<dbReference type="InterPro" id="IPR004841">
    <property type="entry name" value="AA-permease/SLC12A_dom"/>
</dbReference>
<keyword evidence="2" id="KW-0813">Transport</keyword>
<evidence type="ECO:0000256" key="3">
    <source>
        <dbReference type="ARBA" id="ARBA00022692"/>
    </source>
</evidence>
<keyword evidence="5" id="KW-1133">Transmembrane helix</keyword>
<dbReference type="Pfam" id="PF00324">
    <property type="entry name" value="AA_permease"/>
    <property type="match status" value="1"/>
</dbReference>
<dbReference type="AlphaFoldDB" id="A0A1S8MD35"/>
<evidence type="ECO:0000256" key="2">
    <source>
        <dbReference type="ARBA" id="ARBA00022448"/>
    </source>
</evidence>
<name>A0A1S8MD35_9CLOT</name>
<dbReference type="KEGG" id="crw:CROST_043730"/>
<organism evidence="7 8">
    <name type="scientific">Clostridium felsineum</name>
    <dbReference type="NCBI Taxonomy" id="36839"/>
    <lineage>
        <taxon>Bacteria</taxon>
        <taxon>Bacillati</taxon>
        <taxon>Bacillota</taxon>
        <taxon>Clostridia</taxon>
        <taxon>Eubacteriales</taxon>
        <taxon>Clostridiaceae</taxon>
        <taxon>Clostridium</taxon>
    </lineage>
</organism>
<evidence type="ECO:0000256" key="4">
    <source>
        <dbReference type="ARBA" id="ARBA00022970"/>
    </source>
</evidence>
<protein>
    <submittedName>
        <fullName evidence="7">Lysine-specific permease</fullName>
    </submittedName>
</protein>
<dbReference type="PANTHER" id="PTHR43341:SF1">
    <property type="entry name" value="GENERAL AMINO-ACID PERMEASE GAP1"/>
    <property type="match status" value="1"/>
</dbReference>
<keyword evidence="4" id="KW-0029">Amino-acid transport</keyword>
<dbReference type="Gene3D" id="1.20.1740.10">
    <property type="entry name" value="Amino acid/polyamine transporter I"/>
    <property type="match status" value="1"/>
</dbReference>
<dbReference type="PIRSF" id="PIRSF006060">
    <property type="entry name" value="AA_transporter"/>
    <property type="match status" value="1"/>
</dbReference>
<dbReference type="InterPro" id="IPR050524">
    <property type="entry name" value="APC_YAT"/>
</dbReference>
<dbReference type="GO" id="GO:0015171">
    <property type="term" value="F:amino acid transmembrane transporter activity"/>
    <property type="evidence" value="ECO:0007669"/>
    <property type="project" value="TreeGrafter"/>
</dbReference>
<keyword evidence="3" id="KW-0812">Transmembrane</keyword>
<dbReference type="PANTHER" id="PTHR43341">
    <property type="entry name" value="AMINO ACID PERMEASE"/>
    <property type="match status" value="1"/>
</dbReference>
<keyword evidence="6" id="KW-0472">Membrane</keyword>
<comment type="subcellular location">
    <subcellularLocation>
        <location evidence="1">Membrane</location>
        <topology evidence="1">Multi-pass membrane protein</topology>
    </subcellularLocation>
</comment>
<dbReference type="Proteomes" id="UP000190951">
    <property type="component" value="Chromosome"/>
</dbReference>
<keyword evidence="8" id="KW-1185">Reference proteome</keyword>
<sequence length="459" mass="49005">MIAMGGAIGTGIFVALGDTIHQAGPGGALVAYACIGVMVYFLMTSLGEMATFMPVSGSFETYASKFVDESLGFALGWNYWYNWAITVAAEMVAGGLTMKFWFKGVPPAIWSIGFLVLIVALNLLSVKAYGESEYWFAGIKVATVIIFLVVGAATIVGILGGHAVGFKNFTIKDAPFVGGVKSIFMIFLIAGFSFQGTELVGIAAGESENPKKTVPKAINTIFWRILIFYLGTIFVVSAIIPYTEAGVGTSPFTLVFQKVGIAIAASIMNAVILTSVLSCGNSGMYASSRMLYAMAKEGKAPKALGKLNKRGVPVNALALTTLVASACFLTGIYAQSTVYVWLVAASGLAGFIAWAGIAVCHYRFRKAYVAQGHDLNKLIYKAKLFPIGPIIALVLCTVVILGQGLTYFQADKIDWGGVISSYIGLPLFIILWAGYKIKHKTKVVNIHEIDLNVNTKDSE</sequence>
<dbReference type="STRING" id="84029.CROST_07720"/>
<evidence type="ECO:0000256" key="5">
    <source>
        <dbReference type="ARBA" id="ARBA00022989"/>
    </source>
</evidence>
<gene>
    <name evidence="7" type="primary">lysP_3</name>
    <name evidence="7" type="ORF">CROST_043730</name>
</gene>
<evidence type="ECO:0000256" key="1">
    <source>
        <dbReference type="ARBA" id="ARBA00004141"/>
    </source>
</evidence>